<sequence length="927" mass="102476">MILQDHKCQIPLECFLKKQGFTGRIYKRGPLYDLIASVPSVSFSCNSKTKCDNVGSLNKRSLFSNHKSSTSKSCFVCGSTKHLIKDCDYYEKRLDKGRGSRNNATKRKTPIDISADRSNLICADSYNSAEASIPAGYVIPARRARNGRPTTPYVQPFSHPQRPLHRLPSHNGHFYAYLNYLNSFYGESANTKTYALVTNPIVRESLVCQFWATASEVSLPDGAVGIEATIDGHAHTIAEASIRTIGYVPDQGVWRLCFFKNKFSPQWKFLVHTLIHCIDSKVGSWNQIGSHMASALLCLAHRRPYNFSSLIFQSMVSNITGTKKFLMVTSCALLPSMLNIVDESMGQSSQEVPQMHPDPTPSIVVTSSGPTVDPGQSSTTTVVTQGMGSSGSTPVVPSDPLSAPVFPIIEEETGGGPVFESLLRSPHVSPPVTPPVSTTEGVVGDPVTLTSLSLVVNSLVQKVSSLENALTDMKQTHGKSIIHQAHNKLRIWSFLSDCIGYPAKSSGLAKQIKPSLLFTASTVVSTATVGSPIYIICFQSTVEKASSPLRIPPLQRLAEEEEREQRDKAELSSMRQTELDAYACNLTDAEWVDVRLRSLMRKRRKELAAQKAKEKCEKPMTQAQQRDFMRTFVKNQSTAVYTVGWSMTDVRSLDDAHLLDEYNKIRRALDRINAQTTPKVAPQHSPSSISAATVSISADAVKEDIPSGTTSPRRSGRKKTFTKKKATSSTTTPTLTYYYIEEGDPDAEYKQFLGNNSLMNNVPSVELLSGEVLILAHWEVLSILIFGLGGNSSLFRWRMDLNTFNHDSRSFALNLGWHYIGEDGVHVLETVAGTIVYMLADKTYPIALCKLLQIFVRTRLATPELMATGKETSNPFTVLSMIRFPHLEVMRPVLKLLYIYHGAEDIDLLLDTGQQASYNPIYEDSLG</sequence>
<organism evidence="2 3">
    <name type="scientific">Tanacetum coccineum</name>
    <dbReference type="NCBI Taxonomy" id="301880"/>
    <lineage>
        <taxon>Eukaryota</taxon>
        <taxon>Viridiplantae</taxon>
        <taxon>Streptophyta</taxon>
        <taxon>Embryophyta</taxon>
        <taxon>Tracheophyta</taxon>
        <taxon>Spermatophyta</taxon>
        <taxon>Magnoliopsida</taxon>
        <taxon>eudicotyledons</taxon>
        <taxon>Gunneridae</taxon>
        <taxon>Pentapetalae</taxon>
        <taxon>asterids</taxon>
        <taxon>campanulids</taxon>
        <taxon>Asterales</taxon>
        <taxon>Asteraceae</taxon>
        <taxon>Asteroideae</taxon>
        <taxon>Anthemideae</taxon>
        <taxon>Anthemidinae</taxon>
        <taxon>Tanacetum</taxon>
    </lineage>
</organism>
<reference evidence="2" key="2">
    <citation type="submission" date="2022-01" db="EMBL/GenBank/DDBJ databases">
        <authorList>
            <person name="Yamashiro T."/>
            <person name="Shiraishi A."/>
            <person name="Satake H."/>
            <person name="Nakayama K."/>
        </authorList>
    </citation>
    <scope>NUCLEOTIDE SEQUENCE</scope>
</reference>
<dbReference type="Proteomes" id="UP001151760">
    <property type="component" value="Unassembled WGS sequence"/>
</dbReference>
<evidence type="ECO:0000313" key="2">
    <source>
        <dbReference type="EMBL" id="GJT58302.1"/>
    </source>
</evidence>
<feature type="compositionally biased region" description="Polar residues" evidence="1">
    <location>
        <begin position="366"/>
        <end position="395"/>
    </location>
</feature>
<feature type="compositionally biased region" description="Basic residues" evidence="1">
    <location>
        <begin position="714"/>
        <end position="726"/>
    </location>
</feature>
<keyword evidence="3" id="KW-1185">Reference proteome</keyword>
<proteinExistence type="predicted"/>
<comment type="caution">
    <text evidence="2">The sequence shown here is derived from an EMBL/GenBank/DDBJ whole genome shotgun (WGS) entry which is preliminary data.</text>
</comment>
<name>A0ABQ5F6G0_9ASTR</name>
<accession>A0ABQ5F6G0</accession>
<feature type="region of interest" description="Disordered" evidence="1">
    <location>
        <begin position="702"/>
        <end position="726"/>
    </location>
</feature>
<reference evidence="2" key="1">
    <citation type="journal article" date="2022" name="Int. J. Mol. Sci.">
        <title>Draft Genome of Tanacetum Coccineum: Genomic Comparison of Closely Related Tanacetum-Family Plants.</title>
        <authorList>
            <person name="Yamashiro T."/>
            <person name="Shiraishi A."/>
            <person name="Nakayama K."/>
            <person name="Satake H."/>
        </authorList>
    </citation>
    <scope>NUCLEOTIDE SEQUENCE</scope>
</reference>
<evidence type="ECO:0000313" key="3">
    <source>
        <dbReference type="Proteomes" id="UP001151760"/>
    </source>
</evidence>
<evidence type="ECO:0000256" key="1">
    <source>
        <dbReference type="SAM" id="MobiDB-lite"/>
    </source>
</evidence>
<dbReference type="EMBL" id="BQNB010017007">
    <property type="protein sequence ID" value="GJT58302.1"/>
    <property type="molecule type" value="Genomic_DNA"/>
</dbReference>
<feature type="region of interest" description="Disordered" evidence="1">
    <location>
        <begin position="366"/>
        <end position="396"/>
    </location>
</feature>
<gene>
    <name evidence="2" type="ORF">Tco_0993356</name>
</gene>
<protein>
    <submittedName>
        <fullName evidence="2">Uncharacterized protein</fullName>
    </submittedName>
</protein>